<comment type="caution">
    <text evidence="2">The sequence shown here is derived from an EMBL/GenBank/DDBJ whole genome shotgun (WGS) entry which is preliminary data.</text>
</comment>
<name>A0ABN1L5W9_9GAMM</name>
<dbReference type="Proteomes" id="UP001500021">
    <property type="component" value="Unassembled WGS sequence"/>
</dbReference>
<reference evidence="2 3" key="1">
    <citation type="journal article" date="2019" name="Int. J. Syst. Evol. Microbiol.">
        <title>The Global Catalogue of Microorganisms (GCM) 10K type strain sequencing project: providing services to taxonomists for standard genome sequencing and annotation.</title>
        <authorList>
            <consortium name="The Broad Institute Genomics Platform"/>
            <consortium name="The Broad Institute Genome Sequencing Center for Infectious Disease"/>
            <person name="Wu L."/>
            <person name="Ma J."/>
        </authorList>
    </citation>
    <scope>NUCLEOTIDE SEQUENCE [LARGE SCALE GENOMIC DNA]</scope>
    <source>
        <strain evidence="2 3">JCM 15608</strain>
    </source>
</reference>
<protein>
    <recommendedName>
        <fullName evidence="4">Methylamine utilization protein</fullName>
    </recommendedName>
</protein>
<keyword evidence="1" id="KW-0732">Signal</keyword>
<dbReference type="EMBL" id="BAAAFA010000003">
    <property type="protein sequence ID" value="GAA0814820.1"/>
    <property type="molecule type" value="Genomic_DNA"/>
</dbReference>
<evidence type="ECO:0008006" key="4">
    <source>
        <dbReference type="Google" id="ProtNLM"/>
    </source>
</evidence>
<dbReference type="Gene3D" id="2.60.40.420">
    <property type="entry name" value="Cupredoxins - blue copper proteins"/>
    <property type="match status" value="1"/>
</dbReference>
<evidence type="ECO:0000313" key="3">
    <source>
        <dbReference type="Proteomes" id="UP001500021"/>
    </source>
</evidence>
<accession>A0ABN1L5W9</accession>
<feature type="signal peptide" evidence="1">
    <location>
        <begin position="1"/>
        <end position="22"/>
    </location>
</feature>
<evidence type="ECO:0000313" key="2">
    <source>
        <dbReference type="EMBL" id="GAA0814820.1"/>
    </source>
</evidence>
<proteinExistence type="predicted"/>
<feature type="chain" id="PRO_5046103872" description="Methylamine utilization protein" evidence="1">
    <location>
        <begin position="23"/>
        <end position="229"/>
    </location>
</feature>
<organism evidence="2 3">
    <name type="scientific">Colwellia asteriadis</name>
    <dbReference type="NCBI Taxonomy" id="517723"/>
    <lineage>
        <taxon>Bacteria</taxon>
        <taxon>Pseudomonadati</taxon>
        <taxon>Pseudomonadota</taxon>
        <taxon>Gammaproteobacteria</taxon>
        <taxon>Alteromonadales</taxon>
        <taxon>Colwelliaceae</taxon>
        <taxon>Colwellia</taxon>
    </lineage>
</organism>
<dbReference type="CDD" id="cd04221">
    <property type="entry name" value="MauL"/>
    <property type="match status" value="1"/>
</dbReference>
<dbReference type="InterPro" id="IPR034242">
    <property type="entry name" value="MauL"/>
</dbReference>
<gene>
    <name evidence="2" type="ORF">GCM10009111_12270</name>
</gene>
<dbReference type="InterPro" id="IPR008972">
    <property type="entry name" value="Cupredoxin"/>
</dbReference>
<dbReference type="RefSeq" id="WP_343816245.1">
    <property type="nucleotide sequence ID" value="NZ_BAAAFA010000003.1"/>
</dbReference>
<keyword evidence="3" id="KW-1185">Reference proteome</keyword>
<evidence type="ECO:0000256" key="1">
    <source>
        <dbReference type="SAM" id="SignalP"/>
    </source>
</evidence>
<sequence length="229" mass="25583">MIIFKISTAVSIFFVMLFSTKAALSSTLIKVVDQHNTPLANVVIEYLPANIKFKKADPTENLKENSPPVYVMDQLDKAFVPDLLVIPKNSLVSFPNSDDIRHHVYSFSAAKTFELKLYAGQPKEPVLFNNEGLVVMGCNIHDAMVGYIYVSNNDDVFISNEEGEVLINTTLSTGDKLQLWHANAKAGIDNRTLMAFDKLLINNNEVQLLLPVNSPVERNSFEDLFSHAH</sequence>
<dbReference type="SUPFAM" id="SSF49503">
    <property type="entry name" value="Cupredoxins"/>
    <property type="match status" value="1"/>
</dbReference>